<keyword evidence="2" id="KW-0255">Endonuclease</keyword>
<organism evidence="2">
    <name type="scientific">Vulcanisaeta distributa</name>
    <dbReference type="NCBI Taxonomy" id="164451"/>
    <lineage>
        <taxon>Archaea</taxon>
        <taxon>Thermoproteota</taxon>
        <taxon>Thermoprotei</taxon>
        <taxon>Thermoproteales</taxon>
        <taxon>Thermoproteaceae</taxon>
        <taxon>Vulcanisaeta</taxon>
    </lineage>
</organism>
<reference evidence="2" key="1">
    <citation type="submission" date="2004-05" db="EMBL/GenBank/DDBJ databases">
        <title>23S rRNA genes of Hyperthermophilic archaeron Thermoproteales.</title>
        <authorList>
            <person name="Nakayama H."/>
            <person name="Katayama M."/>
            <person name="Morinaga Y."/>
            <person name="Nomura N."/>
        </authorList>
    </citation>
    <scope>NUCLEOTIDE SEQUENCE</scope>
    <source>
        <strain evidence="2">IC-141</strain>
    </source>
</reference>
<dbReference type="PDB" id="3E54">
    <property type="method" value="X-ray"/>
    <property type="resolution" value="2.50 A"/>
    <property type="chains" value="A/B=1-169"/>
</dbReference>
<feature type="binding site" evidence="3">
    <location>
        <position position="39"/>
    </location>
    <ligand>
        <name>Mg(2+)</name>
        <dbReference type="ChEBI" id="CHEBI:18420"/>
        <label>2</label>
    </ligand>
</feature>
<dbReference type="InterPro" id="IPR051289">
    <property type="entry name" value="LAGLIDADG_Endonuclease"/>
</dbReference>
<dbReference type="SUPFAM" id="SSF55608">
    <property type="entry name" value="Homing endonucleases"/>
    <property type="match status" value="1"/>
</dbReference>
<protein>
    <submittedName>
        <fullName evidence="2">rRNA intron-encoded endonuclease</fullName>
    </submittedName>
</protein>
<dbReference type="GO" id="GO:0004519">
    <property type="term" value="F:endonuclease activity"/>
    <property type="evidence" value="ECO:0007669"/>
    <property type="project" value="UniProtKB-KW"/>
</dbReference>
<feature type="binding site" evidence="3">
    <location>
        <position position="19"/>
    </location>
    <ligand>
        <name>Mg(2+)</name>
        <dbReference type="ChEBI" id="CHEBI:18420"/>
        <label>1</label>
    </ligand>
</feature>
<keyword evidence="2" id="KW-0378">Hydrolase</keyword>
<feature type="binding site" evidence="3">
    <location>
        <position position="18"/>
    </location>
    <ligand>
        <name>Mg(2+)</name>
        <dbReference type="ChEBI" id="CHEBI:18420"/>
        <label>1</label>
    </ligand>
</feature>
<evidence type="ECO:0000313" key="2">
    <source>
        <dbReference type="EMBL" id="BAD18897.1"/>
    </source>
</evidence>
<evidence type="ECO:0007829" key="3">
    <source>
        <dbReference type="PDB" id="3E54"/>
    </source>
</evidence>
<feature type="domain" description="Homing endonuclease LAGLIDADG" evidence="1">
    <location>
        <begin position="12"/>
        <end position="111"/>
    </location>
</feature>
<sequence>MVHEEDFKEGYILGFIEAEGSFSVSIKFQRDVFGGVRLDPVFSITQKNREVLEAIKEHLGIGRIIEKAGQPNTYVYVVDNFNELVKLINFLNKYADFMIVKKRQFLIFREIANGLVNGEHLHINGLKRLVKLAYELTKESEKGYRKYDLNHVLSIIDKWDLGRNVSTSL</sequence>
<keyword evidence="2" id="KW-0540">Nuclease</keyword>
<keyword evidence="3" id="KW-0479">Metal-binding</keyword>
<dbReference type="Gene3D" id="3.10.28.10">
    <property type="entry name" value="Homing endonucleases"/>
    <property type="match status" value="1"/>
</dbReference>
<dbReference type="PANTHER" id="PTHR36181:SF2">
    <property type="entry name" value="INTRON-ENCODED ENDONUCLEASE AI3-RELATED"/>
    <property type="match status" value="1"/>
</dbReference>
<keyword evidence="3" id="KW-0002">3D-structure</keyword>
<accession>Q6L703</accession>
<dbReference type="PANTHER" id="PTHR36181">
    <property type="entry name" value="INTRON-ENCODED ENDONUCLEASE AI3-RELATED"/>
    <property type="match status" value="1"/>
</dbReference>
<dbReference type="SMR" id="Q6L703"/>
<dbReference type="InterPro" id="IPR027434">
    <property type="entry name" value="Homing_endonucl"/>
</dbReference>
<dbReference type="PDBsum" id="3E54"/>
<reference evidence="3" key="2">
    <citation type="journal article" date="2008" name="Nucleic Acids Res.">
        <title>Recognition of a common rDNA target site in archaea and eukarya by analogous LAGLIDADG and His-Cys box homing endonucleases.</title>
        <authorList>
            <person name="Nomura N."/>
            <person name="Nomura Y."/>
            <person name="Sussman D."/>
            <person name="Klein D."/>
            <person name="Stoddard B.L."/>
        </authorList>
    </citation>
    <scope>X-RAY CRYSTALLOGRAPHY (2.50 ANGSTROMS) IN COMPLEX WITH MG(2+)</scope>
</reference>
<dbReference type="AlphaFoldDB" id="Q6L703"/>
<dbReference type="GO" id="GO:0046872">
    <property type="term" value="F:metal ion binding"/>
    <property type="evidence" value="ECO:0007669"/>
    <property type="project" value="UniProtKB-KW"/>
</dbReference>
<proteinExistence type="evidence at protein level"/>
<dbReference type="EMBL" id="AB178783">
    <property type="protein sequence ID" value="BAD18897.1"/>
    <property type="molecule type" value="Genomic_DNA"/>
</dbReference>
<dbReference type="InterPro" id="IPR004860">
    <property type="entry name" value="LAGLIDADG_dom"/>
</dbReference>
<evidence type="ECO:0000259" key="1">
    <source>
        <dbReference type="Pfam" id="PF00961"/>
    </source>
</evidence>
<dbReference type="Pfam" id="PF00961">
    <property type="entry name" value="LAGLIDADG_1"/>
    <property type="match status" value="1"/>
</dbReference>
<name>Q6L703_9CREN</name>
<dbReference type="EvolutionaryTrace" id="Q6L703"/>